<proteinExistence type="predicted"/>
<dbReference type="AlphaFoldDB" id="A0A927K436"/>
<accession>A0A927K436</accession>
<keyword evidence="2" id="KW-1185">Reference proteome</keyword>
<dbReference type="RefSeq" id="WP_192142739.1">
    <property type="nucleotide sequence ID" value="NZ_JACYXZ010000002.1"/>
</dbReference>
<dbReference type="EMBL" id="JACYXZ010000002">
    <property type="protein sequence ID" value="MBD8869809.1"/>
    <property type="molecule type" value="Genomic_DNA"/>
</dbReference>
<comment type="caution">
    <text evidence="1">The sequence shown here is derived from an EMBL/GenBank/DDBJ whole genome shotgun (WGS) entry which is preliminary data.</text>
</comment>
<dbReference type="Proteomes" id="UP000616839">
    <property type="component" value="Unassembled WGS sequence"/>
</dbReference>
<name>A0A927K436_9ACTN</name>
<dbReference type="InterPro" id="IPR021398">
    <property type="entry name" value="DUF3037"/>
</dbReference>
<protein>
    <submittedName>
        <fullName evidence="1">DUF3037 domain-containing protein</fullName>
    </submittedName>
</protein>
<sequence>MSGPAQGHQHPYQHPYQYPYQYIVLRCVPRVDREEFLNVGVVLHCQEADFLEVAWSVDASRLRALDPGLDPQQVCDALAFVEGVCAGDAAAGLAGRQPVGTRFGFLKAPRSTVLQPGPVHGGLTAEPARQLDRLLSTLVG</sequence>
<dbReference type="Pfam" id="PF11236">
    <property type="entry name" value="DUF3037"/>
    <property type="match status" value="1"/>
</dbReference>
<gene>
    <name evidence="1" type="ORF">IE331_09255</name>
</gene>
<evidence type="ECO:0000313" key="2">
    <source>
        <dbReference type="Proteomes" id="UP000616839"/>
    </source>
</evidence>
<evidence type="ECO:0000313" key="1">
    <source>
        <dbReference type="EMBL" id="MBD8869809.1"/>
    </source>
</evidence>
<organism evidence="1 2">
    <name type="scientific">Nocardioides donggukensis</name>
    <dbReference type="NCBI Taxonomy" id="2774019"/>
    <lineage>
        <taxon>Bacteria</taxon>
        <taxon>Bacillati</taxon>
        <taxon>Actinomycetota</taxon>
        <taxon>Actinomycetes</taxon>
        <taxon>Propionibacteriales</taxon>
        <taxon>Nocardioidaceae</taxon>
        <taxon>Nocardioides</taxon>
    </lineage>
</organism>
<reference evidence="1" key="1">
    <citation type="submission" date="2020-09" db="EMBL/GenBank/DDBJ databases">
        <title>Nocardioides sp. strain MJB4 16S ribosomal RNA gene Genome sequencing and assembly.</title>
        <authorList>
            <person name="Kim I."/>
        </authorList>
    </citation>
    <scope>NUCLEOTIDE SEQUENCE</scope>
    <source>
        <strain evidence="1">MJB4</strain>
    </source>
</reference>